<dbReference type="Gene3D" id="2.120.10.80">
    <property type="entry name" value="Kelch-type beta propeller"/>
    <property type="match status" value="2"/>
</dbReference>
<feature type="compositionally biased region" description="Acidic residues" evidence="5">
    <location>
        <begin position="923"/>
        <end position="972"/>
    </location>
</feature>
<dbReference type="PANTHER" id="PTHR44329">
    <property type="entry name" value="SERINE/THREONINE-PROTEIN KINASE TNNI3K-RELATED"/>
    <property type="match status" value="1"/>
</dbReference>
<dbReference type="InterPro" id="IPR000719">
    <property type="entry name" value="Prot_kinase_dom"/>
</dbReference>
<feature type="region of interest" description="Disordered" evidence="5">
    <location>
        <begin position="649"/>
        <end position="1046"/>
    </location>
</feature>
<keyword evidence="2" id="KW-0547">Nucleotide-binding</keyword>
<feature type="compositionally biased region" description="Low complexity" evidence="5">
    <location>
        <begin position="815"/>
        <end position="834"/>
    </location>
</feature>
<dbReference type="InterPro" id="IPR015915">
    <property type="entry name" value="Kelch-typ_b-propeller"/>
</dbReference>
<feature type="compositionally biased region" description="Basic residues" evidence="5">
    <location>
        <begin position="653"/>
        <end position="665"/>
    </location>
</feature>
<accession>A0AAV7ZVZ2</accession>
<feature type="compositionally biased region" description="Low complexity" evidence="5">
    <location>
        <begin position="899"/>
        <end position="912"/>
    </location>
</feature>
<dbReference type="Pfam" id="PF14381">
    <property type="entry name" value="EDR1_CTR1_ARMC3_pept"/>
    <property type="match status" value="1"/>
</dbReference>
<dbReference type="CDD" id="cd13999">
    <property type="entry name" value="STKc_MAP3K-like"/>
    <property type="match status" value="1"/>
</dbReference>
<dbReference type="SMART" id="SM00220">
    <property type="entry name" value="S_TKc"/>
    <property type="match status" value="1"/>
</dbReference>
<feature type="compositionally biased region" description="Polar residues" evidence="5">
    <location>
        <begin position="1012"/>
        <end position="1023"/>
    </location>
</feature>
<evidence type="ECO:0000256" key="3">
    <source>
        <dbReference type="ARBA" id="ARBA00022777"/>
    </source>
</evidence>
<keyword evidence="4" id="KW-0067">ATP-binding</keyword>
<feature type="compositionally biased region" description="Basic residues" evidence="5">
    <location>
        <begin position="855"/>
        <end position="877"/>
    </location>
</feature>
<dbReference type="GO" id="GO:0004674">
    <property type="term" value="F:protein serine/threonine kinase activity"/>
    <property type="evidence" value="ECO:0007669"/>
    <property type="project" value="TreeGrafter"/>
</dbReference>
<dbReference type="PRINTS" id="PR00109">
    <property type="entry name" value="TYRKINASE"/>
</dbReference>
<sequence>MWSQAKGVGKTPSGRHAHATVVWKKKILYFGGYSKNSKTDTQYFHNDYYTLDTGSLKWSRKRISNAPPPRAGHTFTLIPQASRCILFGGSMSLLDYSNELYQLDFEGGKWYKYPSNQFTPKPRHGHTMNVISKHQMCLFGGYNFSQGDCDFYNDLHLLDFETMNWKEIECTGDVPKSRDKHTLTCIGRDQYLLFGGHNFDQYFSEVHILDVHTQKWILPEIRGRQRPMARDGHTTIEIGDGRILLWGGSSGGENFLKDLWTMDPREMRWRKQEVKGKTPGPRSGHSMDLVDGRIFVFGGLGIGENFYDDLSMLSIGDDVDKFVKKEEGAIGLMKQGEERINHMQIKRRERNNYSKRFSKEIYTSSGDEWNTNKKNQYNSESLKTKMLFNQTITTTYIKNPEITSKLYYEENILNFNDIITDGFYDGGRGSTFSSLEKFEEKTISSNDREVLVINAKLDKALETFRNNTVYLLCSISEVRDRILLLSLIVSDFFGGSHNPKIIELSLNNIRELKESLESNVIPVGHINFGLCRHRAIMFKYLADCHNFIEKDRHLKIPCKLVRGVYAKNKEAEQIGGHVWNIVRLSGNDYVVDVMFEPTVLQNRKGWRASKYFRIKRDEDRVVIAGGSGASLQIASSIELQKGLIQKKKELERKKKKVKKQRKKKSNKENKNYTLQKKKTHFPIGTNKTQKDKKKILNSKNNISSKKKKRKTKKKKTNEDFSTSNSDNDESISSGSASGVGFEMKPVSGSESRFERKSGSESGSRSRSESFSEQKSDEELVDKEDKKKKKRNKDKKKKKKKSRLEGDNSELESNSENENYNNNDNQNNNDNNYNNKDNDDQENEENDDDNDQIIKKQLKKSKKKNKRKKKHRNKKRSKSDRSVLETEKQKKKDEIGIKTEINNIEEQNNAQSKKNNENNHGNDEGSDDDVDEGDEDSGNEDDYDDDDDDDDDENDDEGGDNDDIDNQDIDDNEEKISSKQNQNKKHSKKRRHSHTKSKNNNKDNSTEKDKMGKSSTFSNVINNKNKGKKSQSPRKSHSRNKYSLDLKSGFNANSKERKISWKISVDKLHRINILGVGSIGVVYRSKWLGINVAQKTLFIQDFDEQFMETLKREVSIMSEMRHPNIVQFLGACFEKPNISLVHEFLPKKTLRNVLRDPKFVIDANLAINWAIQIAKGMHFLHHKNVLHGDLKTENILVANDLSLKISDFGLDLVKQKTSSITNRGMGSPVFLSPEKLKNEKITKKSDVYSFSIILWEITTRELPFKDLNPIQTALAIVNNQARPNIPQSCPKSLAKLMKECWNEEPKKRPNFEHLYKRLTKIGDEIKTMHKKKYKK</sequence>
<dbReference type="InterPro" id="IPR051681">
    <property type="entry name" value="Ser/Thr_Kinases-Pseudokinases"/>
</dbReference>
<feature type="compositionally biased region" description="Basic residues" evidence="5">
    <location>
        <begin position="785"/>
        <end position="801"/>
    </location>
</feature>
<dbReference type="SUPFAM" id="SSF117281">
    <property type="entry name" value="Kelch motif"/>
    <property type="match status" value="2"/>
</dbReference>
<evidence type="ECO:0000256" key="2">
    <source>
        <dbReference type="ARBA" id="ARBA00022741"/>
    </source>
</evidence>
<feature type="compositionally biased region" description="Basic residues" evidence="5">
    <location>
        <begin position="1024"/>
        <end position="1039"/>
    </location>
</feature>
<keyword evidence="3 7" id="KW-0418">Kinase</keyword>
<keyword evidence="1" id="KW-0808">Transferase</keyword>
<evidence type="ECO:0000256" key="1">
    <source>
        <dbReference type="ARBA" id="ARBA00022679"/>
    </source>
</evidence>
<evidence type="ECO:0000313" key="7">
    <source>
        <dbReference type="EMBL" id="KAJ3445001.1"/>
    </source>
</evidence>
<dbReference type="Pfam" id="PF07714">
    <property type="entry name" value="PK_Tyr_Ser-Thr"/>
    <property type="match status" value="1"/>
</dbReference>
<feature type="compositionally biased region" description="Basic and acidic residues" evidence="5">
    <location>
        <begin position="913"/>
        <end position="922"/>
    </location>
</feature>
<dbReference type="Proteomes" id="UP001146793">
    <property type="component" value="Unassembled WGS sequence"/>
</dbReference>
<dbReference type="Pfam" id="PF24681">
    <property type="entry name" value="Kelch_KLHDC2_KLHL20_DRC7"/>
    <property type="match status" value="1"/>
</dbReference>
<dbReference type="InterPro" id="IPR008271">
    <property type="entry name" value="Ser/Thr_kinase_AS"/>
</dbReference>
<dbReference type="InterPro" id="IPR001245">
    <property type="entry name" value="Ser-Thr/Tyr_kinase_cat_dom"/>
</dbReference>
<evidence type="ECO:0000259" key="6">
    <source>
        <dbReference type="PROSITE" id="PS50011"/>
    </source>
</evidence>
<feature type="domain" description="Protein kinase" evidence="6">
    <location>
        <begin position="1067"/>
        <end position="1320"/>
    </location>
</feature>
<feature type="compositionally biased region" description="Basic and acidic residues" evidence="5">
    <location>
        <begin position="751"/>
        <end position="777"/>
    </location>
</feature>
<name>A0AAV7ZVZ2_9EUKA</name>
<dbReference type="PROSITE" id="PS50011">
    <property type="entry name" value="PROTEIN_KINASE_DOM"/>
    <property type="match status" value="1"/>
</dbReference>
<dbReference type="PANTHER" id="PTHR44329:SF288">
    <property type="entry name" value="MITOGEN-ACTIVATED PROTEIN KINASE KINASE KINASE 20"/>
    <property type="match status" value="1"/>
</dbReference>
<dbReference type="InterPro" id="IPR055164">
    <property type="entry name" value="EDR1/CTR1/ARMC3-like_pept-like"/>
</dbReference>
<dbReference type="Gene3D" id="3.30.200.20">
    <property type="entry name" value="Phosphorylase Kinase, domain 1"/>
    <property type="match status" value="1"/>
</dbReference>
<feature type="compositionally biased region" description="Acidic residues" evidence="5">
    <location>
        <begin position="838"/>
        <end position="850"/>
    </location>
</feature>
<dbReference type="PROSITE" id="PS00108">
    <property type="entry name" value="PROTEIN_KINASE_ST"/>
    <property type="match status" value="1"/>
</dbReference>
<organism evidence="7 8">
    <name type="scientific">Anaeramoeba flamelloides</name>
    <dbReference type="NCBI Taxonomy" id="1746091"/>
    <lineage>
        <taxon>Eukaryota</taxon>
        <taxon>Metamonada</taxon>
        <taxon>Anaeramoebidae</taxon>
        <taxon>Anaeramoeba</taxon>
    </lineage>
</organism>
<evidence type="ECO:0000256" key="4">
    <source>
        <dbReference type="ARBA" id="ARBA00022840"/>
    </source>
</evidence>
<proteinExistence type="predicted"/>
<feature type="compositionally biased region" description="Basic and acidic residues" evidence="5">
    <location>
        <begin position="878"/>
        <end position="896"/>
    </location>
</feature>
<feature type="compositionally biased region" description="Basic residues" evidence="5">
    <location>
        <begin position="704"/>
        <end position="715"/>
    </location>
</feature>
<evidence type="ECO:0000256" key="5">
    <source>
        <dbReference type="SAM" id="MobiDB-lite"/>
    </source>
</evidence>
<dbReference type="Gene3D" id="1.10.510.10">
    <property type="entry name" value="Transferase(Phosphotransferase) domain 1"/>
    <property type="match status" value="1"/>
</dbReference>
<feature type="compositionally biased region" description="Basic residues" evidence="5">
    <location>
        <begin position="981"/>
        <end position="998"/>
    </location>
</feature>
<reference evidence="7" key="1">
    <citation type="submission" date="2022-08" db="EMBL/GenBank/DDBJ databases">
        <title>Novel sulphate-reducing endosymbionts in the free-living metamonad Anaeramoeba.</title>
        <authorList>
            <person name="Jerlstrom-Hultqvist J."/>
            <person name="Cepicka I."/>
            <person name="Gallot-Lavallee L."/>
            <person name="Salas-Leiva D."/>
            <person name="Curtis B.A."/>
            <person name="Zahonova K."/>
            <person name="Pipaliya S."/>
            <person name="Dacks J."/>
            <person name="Roger A.J."/>
        </authorList>
    </citation>
    <scope>NUCLEOTIDE SEQUENCE</scope>
    <source>
        <strain evidence="7">Busselton2</strain>
    </source>
</reference>
<protein>
    <submittedName>
        <fullName evidence="7">Serine/threonine-protein kinase edr1</fullName>
    </submittedName>
</protein>
<gene>
    <name evidence="7" type="ORF">M0812_10864</name>
</gene>
<dbReference type="SUPFAM" id="SSF56112">
    <property type="entry name" value="Protein kinase-like (PK-like)"/>
    <property type="match status" value="1"/>
</dbReference>
<feature type="compositionally biased region" description="Basic and acidic residues" evidence="5">
    <location>
        <begin position="999"/>
        <end position="1011"/>
    </location>
</feature>
<evidence type="ECO:0000313" key="8">
    <source>
        <dbReference type="Proteomes" id="UP001146793"/>
    </source>
</evidence>
<dbReference type="GO" id="GO:0005524">
    <property type="term" value="F:ATP binding"/>
    <property type="evidence" value="ECO:0007669"/>
    <property type="project" value="UniProtKB-KW"/>
</dbReference>
<feature type="compositionally biased region" description="Polar residues" evidence="5">
    <location>
        <begin position="719"/>
        <end position="736"/>
    </location>
</feature>
<dbReference type="EMBL" id="JANTQA010000023">
    <property type="protein sequence ID" value="KAJ3445001.1"/>
    <property type="molecule type" value="Genomic_DNA"/>
</dbReference>
<comment type="caution">
    <text evidence="7">The sequence shown here is derived from an EMBL/GenBank/DDBJ whole genome shotgun (WGS) entry which is preliminary data.</text>
</comment>
<dbReference type="InterPro" id="IPR011009">
    <property type="entry name" value="Kinase-like_dom_sf"/>
</dbReference>